<feature type="chain" id="PRO_5011690998" evidence="4">
    <location>
        <begin position="21"/>
        <end position="928"/>
    </location>
</feature>
<dbReference type="Proteomes" id="UP000198850">
    <property type="component" value="Unassembled WGS sequence"/>
</dbReference>
<dbReference type="AlphaFoldDB" id="A0A1H4HFJ9"/>
<name>A0A1H4HFJ9_9SPHI</name>
<proteinExistence type="predicted"/>
<keyword evidence="2" id="KW-0472">Membrane</keyword>
<protein>
    <submittedName>
        <fullName evidence="6">Carboxypeptidase regulatory-like domain-containing protein</fullName>
    </submittedName>
</protein>
<evidence type="ECO:0000313" key="6">
    <source>
        <dbReference type="EMBL" id="SEB20190.1"/>
    </source>
</evidence>
<dbReference type="Pfam" id="PF14905">
    <property type="entry name" value="OMP_b-brl_3"/>
    <property type="match status" value="1"/>
</dbReference>
<evidence type="ECO:0000256" key="2">
    <source>
        <dbReference type="ARBA" id="ARBA00023136"/>
    </source>
</evidence>
<dbReference type="InterPro" id="IPR008969">
    <property type="entry name" value="CarboxyPept-like_regulatory"/>
</dbReference>
<evidence type="ECO:0000259" key="5">
    <source>
        <dbReference type="Pfam" id="PF14905"/>
    </source>
</evidence>
<dbReference type="Pfam" id="PF13620">
    <property type="entry name" value="CarboxypepD_reg"/>
    <property type="match status" value="1"/>
</dbReference>
<accession>A0A1H4HFJ9</accession>
<keyword evidence="7" id="KW-1185">Reference proteome</keyword>
<keyword evidence="6" id="KW-0378">Hydrolase</keyword>
<comment type="subcellular location">
    <subcellularLocation>
        <location evidence="1">Cell outer membrane</location>
    </subcellularLocation>
</comment>
<dbReference type="InterPro" id="IPR041700">
    <property type="entry name" value="OMP_b-brl_3"/>
</dbReference>
<dbReference type="STRING" id="425514.SAMN05443550_11654"/>
<keyword evidence="6" id="KW-0121">Carboxypeptidase</keyword>
<keyword evidence="4" id="KW-0732">Signal</keyword>
<dbReference type="SUPFAM" id="SSF56935">
    <property type="entry name" value="Porins"/>
    <property type="match status" value="1"/>
</dbReference>
<feature type="domain" description="Outer membrane protein beta-barrel" evidence="5">
    <location>
        <begin position="459"/>
        <end position="917"/>
    </location>
</feature>
<keyword evidence="6" id="KW-0645">Protease</keyword>
<dbReference type="OrthoDB" id="1086219at2"/>
<sequence length="928" mass="103130">MKLNYLSLVLLGLISFTAFAQTPYTVRGSVVDTAGNKKLMNTSVSVLRSKDSTLVKFTRADENGTFSLNGLPKGKLFLLVTYPGYADYVEPFSLDSIKKNADFGNIRLTLKARLLADVIIKGKAAAIRIKGDTTEFDAAAYNIQPNSKVEDLLKQLPGIQIDKDGKITAQGKTVSKVLVDGEEFFGDDPTLVTKNLRGDMIDKVQLFDKKSDQAAFTGVDDGKTTKTINLKLKDDKKNGYFGKLEAGGATDSYYQTQAMLNAFKGKKKFSAYGTLANTGKIGLGWQDSNKYGSESLDFGEEYISVSNDGNDELSSFSGRYDNQGIPVAKTGGTHYDAKWNSNKESVNVNYKIGSLNVEGDRTTMVQNNLPSGIQITNSNEHFDNYMFRQKADGTYTIKLDTSSTLKISVDGMLKNTETRSGFTTNSQRGNGILLNETDRSISNDADNKAFNAKALWTKKLKKPRRSLSLNLWESITQTDGKGFLKSKSEFYNTEGILESDTVVDQFKTSLVKTSAFNSNLAYTEPIGKNLTVVLNYGLGINNSSANRKSFNPFAGGAYDLLDTLYSNNYQFNQLSNQGGAILNFKNNKTTVNFGTKIASVNFKQKDLYHQSVFRRDFINWSPQLNYMYKFSQQKSLGIWYNGTNTQPTIDQIQPVRVNNDPLNIIQGNPDLKASFRNSIEANYYSYRIISGQSISGYASYNVTSNPIVSNTTTDSAGKSTFQSINLRGKSASSLYLSLSGDRKIKAINLTVGINANINQSTSYNYINTELNKIQSSTYSGQIYMFKSKEKKYDVYTFFGPTYTTNESSVQKAINDNGWGFKGDGYFTVFLPGKFEVSTSGQYEYRAKTQSFDTNFHRFIWNATISKKFLKSEGLKFSLSANDLLNQNIGFYRTANGNMITQSNYTTIKRYFMGSVSWDFSKMGGSSTK</sequence>
<evidence type="ECO:0000313" key="7">
    <source>
        <dbReference type="Proteomes" id="UP000198850"/>
    </source>
</evidence>
<reference evidence="6 7" key="1">
    <citation type="submission" date="2016-10" db="EMBL/GenBank/DDBJ databases">
        <authorList>
            <person name="de Groot N.N."/>
        </authorList>
    </citation>
    <scope>NUCLEOTIDE SEQUENCE [LARGE SCALE GENOMIC DNA]</scope>
    <source>
        <strain evidence="6 7">DSM 19033</strain>
    </source>
</reference>
<gene>
    <name evidence="6" type="ORF">SAMN05443550_11654</name>
</gene>
<keyword evidence="3" id="KW-0998">Cell outer membrane</keyword>
<evidence type="ECO:0000256" key="3">
    <source>
        <dbReference type="ARBA" id="ARBA00023237"/>
    </source>
</evidence>
<dbReference type="GO" id="GO:0009279">
    <property type="term" value="C:cell outer membrane"/>
    <property type="evidence" value="ECO:0007669"/>
    <property type="project" value="UniProtKB-SubCell"/>
</dbReference>
<dbReference type="EMBL" id="FNRA01000016">
    <property type="protein sequence ID" value="SEB20190.1"/>
    <property type="molecule type" value="Genomic_DNA"/>
</dbReference>
<dbReference type="SUPFAM" id="SSF49464">
    <property type="entry name" value="Carboxypeptidase regulatory domain-like"/>
    <property type="match status" value="1"/>
</dbReference>
<dbReference type="Gene3D" id="2.40.170.20">
    <property type="entry name" value="TonB-dependent receptor, beta-barrel domain"/>
    <property type="match status" value="1"/>
</dbReference>
<dbReference type="GO" id="GO:0004180">
    <property type="term" value="F:carboxypeptidase activity"/>
    <property type="evidence" value="ECO:0007669"/>
    <property type="project" value="UniProtKB-KW"/>
</dbReference>
<organism evidence="6 7">
    <name type="scientific">Pedobacter hartonius</name>
    <dbReference type="NCBI Taxonomy" id="425514"/>
    <lineage>
        <taxon>Bacteria</taxon>
        <taxon>Pseudomonadati</taxon>
        <taxon>Bacteroidota</taxon>
        <taxon>Sphingobacteriia</taxon>
        <taxon>Sphingobacteriales</taxon>
        <taxon>Sphingobacteriaceae</taxon>
        <taxon>Pedobacter</taxon>
    </lineage>
</organism>
<dbReference type="Gene3D" id="2.60.40.1120">
    <property type="entry name" value="Carboxypeptidase-like, regulatory domain"/>
    <property type="match status" value="1"/>
</dbReference>
<dbReference type="RefSeq" id="WP_090559897.1">
    <property type="nucleotide sequence ID" value="NZ_FNRA01000016.1"/>
</dbReference>
<dbReference type="InterPro" id="IPR036942">
    <property type="entry name" value="Beta-barrel_TonB_sf"/>
</dbReference>
<feature type="signal peptide" evidence="4">
    <location>
        <begin position="1"/>
        <end position="20"/>
    </location>
</feature>
<evidence type="ECO:0000256" key="4">
    <source>
        <dbReference type="SAM" id="SignalP"/>
    </source>
</evidence>
<evidence type="ECO:0000256" key="1">
    <source>
        <dbReference type="ARBA" id="ARBA00004442"/>
    </source>
</evidence>